<organism evidence="3 4">
    <name type="scientific">Seminavis robusta</name>
    <dbReference type="NCBI Taxonomy" id="568900"/>
    <lineage>
        <taxon>Eukaryota</taxon>
        <taxon>Sar</taxon>
        <taxon>Stramenopiles</taxon>
        <taxon>Ochrophyta</taxon>
        <taxon>Bacillariophyta</taxon>
        <taxon>Bacillariophyceae</taxon>
        <taxon>Bacillariophycidae</taxon>
        <taxon>Naviculales</taxon>
        <taxon>Naviculaceae</taxon>
        <taxon>Seminavis</taxon>
    </lineage>
</organism>
<sequence length="300" mass="33163">MFPGTTAADTPGRPLSMLPKIMGAMLEKTTDREYNAMHHSPKEKNHKDEWDLDREVLRLDSLGNYVLVSILAATSSRASLDNNNWEDHAVASGSFLEILHTTQMLVSTMSIFAGIYATIMFSLCILYGKTALGMQRDRVYDYLLGKTYNVRVRAFQAFLSCLFLFIVENGLIAMERVPEEIRPVVGVASLAFIAFTSWEAHHIISYASLIFRPEKGSTTSRRDDTQGADLEEIASEDETTARIKSEEAAADEVVIFQDGRPLQEGSEVAECHHCALNGALHGARSGSNGHPSIRSPPLKP</sequence>
<dbReference type="OrthoDB" id="43775at2759"/>
<comment type="caution">
    <text evidence="3">The sequence shown here is derived from an EMBL/GenBank/DDBJ whole genome shotgun (WGS) entry which is preliminary data.</text>
</comment>
<evidence type="ECO:0000256" key="1">
    <source>
        <dbReference type="SAM" id="MobiDB-lite"/>
    </source>
</evidence>
<reference evidence="3" key="1">
    <citation type="submission" date="2020-06" db="EMBL/GenBank/DDBJ databases">
        <authorList>
            <consortium name="Plant Systems Biology data submission"/>
        </authorList>
    </citation>
    <scope>NUCLEOTIDE SEQUENCE</scope>
    <source>
        <strain evidence="3">D6</strain>
    </source>
</reference>
<name>A0A9N8DLM6_9STRA</name>
<feature type="compositionally biased region" description="Basic and acidic residues" evidence="1">
    <location>
        <begin position="216"/>
        <end position="225"/>
    </location>
</feature>
<protein>
    <submittedName>
        <fullName evidence="3">Uncharacterized protein</fullName>
    </submittedName>
</protein>
<feature type="region of interest" description="Disordered" evidence="1">
    <location>
        <begin position="216"/>
        <end position="241"/>
    </location>
</feature>
<dbReference type="AlphaFoldDB" id="A0A9N8DLM6"/>
<feature type="region of interest" description="Disordered" evidence="1">
    <location>
        <begin position="281"/>
        <end position="300"/>
    </location>
</feature>
<feature type="transmembrane region" description="Helical" evidence="2">
    <location>
        <begin position="104"/>
        <end position="127"/>
    </location>
</feature>
<dbReference type="Proteomes" id="UP001153069">
    <property type="component" value="Unassembled WGS sequence"/>
</dbReference>
<accession>A0A9N8DLM6</accession>
<keyword evidence="2" id="KW-0472">Membrane</keyword>
<proteinExistence type="predicted"/>
<feature type="compositionally biased region" description="Acidic residues" evidence="1">
    <location>
        <begin position="229"/>
        <end position="238"/>
    </location>
</feature>
<keyword evidence="2" id="KW-0812">Transmembrane</keyword>
<evidence type="ECO:0000256" key="2">
    <source>
        <dbReference type="SAM" id="Phobius"/>
    </source>
</evidence>
<evidence type="ECO:0000313" key="4">
    <source>
        <dbReference type="Proteomes" id="UP001153069"/>
    </source>
</evidence>
<keyword evidence="4" id="KW-1185">Reference proteome</keyword>
<dbReference type="EMBL" id="CAICTM010000122">
    <property type="protein sequence ID" value="CAB9501979.1"/>
    <property type="molecule type" value="Genomic_DNA"/>
</dbReference>
<evidence type="ECO:0000313" key="3">
    <source>
        <dbReference type="EMBL" id="CAB9501979.1"/>
    </source>
</evidence>
<feature type="transmembrane region" description="Helical" evidence="2">
    <location>
        <begin position="148"/>
        <end position="167"/>
    </location>
</feature>
<feature type="transmembrane region" description="Helical" evidence="2">
    <location>
        <begin position="187"/>
        <end position="211"/>
    </location>
</feature>
<keyword evidence="2" id="KW-1133">Transmembrane helix</keyword>
<gene>
    <name evidence="3" type="ORF">SEMRO_123_G059730.1</name>
</gene>